<dbReference type="EMBL" id="CP059343">
    <property type="protein sequence ID" value="QMS56376.1"/>
    <property type="molecule type" value="Genomic_DNA"/>
</dbReference>
<dbReference type="PANTHER" id="PTHR24220:SF685">
    <property type="entry name" value="ABC TRANSPORTER RELATED"/>
    <property type="match status" value="1"/>
</dbReference>
<evidence type="ECO:0000259" key="5">
    <source>
        <dbReference type="PROSITE" id="PS50893"/>
    </source>
</evidence>
<dbReference type="InterPro" id="IPR017871">
    <property type="entry name" value="ABC_transporter-like_CS"/>
</dbReference>
<dbReference type="SUPFAM" id="SSF52540">
    <property type="entry name" value="P-loop containing nucleoside triphosphate hydrolases"/>
    <property type="match status" value="1"/>
</dbReference>
<organism evidence="6 7">
    <name type="scientific">Kocuria varians</name>
    <name type="common">Micrococcus varians</name>
    <dbReference type="NCBI Taxonomy" id="1272"/>
    <lineage>
        <taxon>Bacteria</taxon>
        <taxon>Bacillati</taxon>
        <taxon>Actinomycetota</taxon>
        <taxon>Actinomycetes</taxon>
        <taxon>Micrococcales</taxon>
        <taxon>Micrococcaceae</taxon>
        <taxon>Kocuria</taxon>
    </lineage>
</organism>
<feature type="domain" description="ABC transporter" evidence="5">
    <location>
        <begin position="24"/>
        <end position="263"/>
    </location>
</feature>
<dbReference type="Proteomes" id="UP000216825">
    <property type="component" value="Chromosome"/>
</dbReference>
<evidence type="ECO:0000256" key="3">
    <source>
        <dbReference type="ARBA" id="ARBA00022840"/>
    </source>
</evidence>
<feature type="compositionally biased region" description="Basic and acidic residues" evidence="4">
    <location>
        <begin position="273"/>
        <end position="296"/>
    </location>
</feature>
<dbReference type="InterPro" id="IPR017911">
    <property type="entry name" value="MacB-like_ATP-bd"/>
</dbReference>
<evidence type="ECO:0000313" key="6">
    <source>
        <dbReference type="EMBL" id="QMS56376.1"/>
    </source>
</evidence>
<evidence type="ECO:0000313" key="7">
    <source>
        <dbReference type="Proteomes" id="UP000216825"/>
    </source>
</evidence>
<dbReference type="Pfam" id="PF00005">
    <property type="entry name" value="ABC_tran"/>
    <property type="match status" value="1"/>
</dbReference>
<dbReference type="GO" id="GO:0005886">
    <property type="term" value="C:plasma membrane"/>
    <property type="evidence" value="ECO:0007669"/>
    <property type="project" value="TreeGrafter"/>
</dbReference>
<dbReference type="GO" id="GO:0016887">
    <property type="term" value="F:ATP hydrolysis activity"/>
    <property type="evidence" value="ECO:0007669"/>
    <property type="project" value="InterPro"/>
</dbReference>
<dbReference type="InterPro" id="IPR015854">
    <property type="entry name" value="ABC_transpr_LolD-like"/>
</dbReference>
<reference evidence="6" key="2">
    <citation type="submission" date="2020-07" db="EMBL/GenBank/DDBJ databases">
        <title>Genome of starter culture bacteria Kocuria salsicia reveals its technological properties and safety for usage in meat industry.</title>
        <authorList>
            <person name="Michael M."/>
            <person name="Konstantin K."/>
            <person name="Evgenii K."/>
            <person name="Galina S."/>
            <person name="Oksana K."/>
            <person name="Andrei L."/>
        </authorList>
    </citation>
    <scope>NUCLEOTIDE SEQUENCE [LARGE SCALE GENOMIC DNA]</scope>
    <source>
        <strain evidence="6">80</strain>
    </source>
</reference>
<gene>
    <name evidence="6" type="primary">yknY_1</name>
    <name evidence="6" type="ORF">CIB50_0001080</name>
</gene>
<evidence type="ECO:0000256" key="1">
    <source>
        <dbReference type="ARBA" id="ARBA00022448"/>
    </source>
</evidence>
<dbReference type="GO" id="GO:0098796">
    <property type="term" value="C:membrane protein complex"/>
    <property type="evidence" value="ECO:0007669"/>
    <property type="project" value="UniProtKB-ARBA"/>
</dbReference>
<protein>
    <submittedName>
        <fullName evidence="6">Putative ABC transporter ATP-binding protein YknY</fullName>
        <ecNumber evidence="6">3.6.3.-</ecNumber>
    </submittedName>
</protein>
<dbReference type="PANTHER" id="PTHR24220">
    <property type="entry name" value="IMPORT ATP-BINDING PROTEIN"/>
    <property type="match status" value="1"/>
</dbReference>
<evidence type="ECO:0000256" key="4">
    <source>
        <dbReference type="SAM" id="MobiDB-lite"/>
    </source>
</evidence>
<evidence type="ECO:0000256" key="2">
    <source>
        <dbReference type="ARBA" id="ARBA00022741"/>
    </source>
</evidence>
<dbReference type="CDD" id="cd03255">
    <property type="entry name" value="ABC_MJ0796_LolCDE_FtsE"/>
    <property type="match status" value="1"/>
</dbReference>
<dbReference type="PROSITE" id="PS00211">
    <property type="entry name" value="ABC_TRANSPORTER_1"/>
    <property type="match status" value="1"/>
</dbReference>
<proteinExistence type="predicted"/>
<dbReference type="EC" id="3.6.3.-" evidence="6"/>
<keyword evidence="3 6" id="KW-0067">ATP-binding</keyword>
<dbReference type="GO" id="GO:0022857">
    <property type="term" value="F:transmembrane transporter activity"/>
    <property type="evidence" value="ECO:0007669"/>
    <property type="project" value="UniProtKB-ARBA"/>
</dbReference>
<dbReference type="PROSITE" id="PS50893">
    <property type="entry name" value="ABC_TRANSPORTER_2"/>
    <property type="match status" value="1"/>
</dbReference>
<dbReference type="InterPro" id="IPR003439">
    <property type="entry name" value="ABC_transporter-like_ATP-bd"/>
</dbReference>
<sequence>MNLTSAPGATHPLPQTPVLPSVGITVSALVKEYERGGIRVQALAGVDLHLPPGAQVAVMGPSGSGKTTLLHCLAGVLRPTSGSVVVEGQELVGMPERQLSRLRLQRFGFVFQDGQLLPELSNEENIALPRMLAGVNRSAATTRARELLGLLGLAGLGAHRPGQLSGGQAQRVAIARALAAGPQVVFADEPTGALDEATGHEVMGVLTSACRASGATLVLVTHDPGVASWFPAVIEMRDGRILPAAGGVRARPVPPRRAAPGVGTVPGVGAAHGSRDVGSEVDGSHPEGFDTDGSLR</sequence>
<keyword evidence="7" id="KW-1185">Reference proteome</keyword>
<reference evidence="6" key="1">
    <citation type="submission" date="2017-08" db="EMBL/GenBank/DDBJ databases">
        <authorList>
            <person name="Minaev M."/>
            <person name="Kurbakov K.A."/>
            <person name="Solodovnikova G.I."/>
            <person name="Kuznetsova O.A."/>
            <person name="Lisitsyn A.B."/>
        </authorList>
    </citation>
    <scope>NUCLEOTIDE SEQUENCE</scope>
    <source>
        <strain evidence="6">80</strain>
    </source>
</reference>
<dbReference type="AlphaFoldDB" id="A0A7D7PYN6"/>
<dbReference type="InterPro" id="IPR003593">
    <property type="entry name" value="AAA+_ATPase"/>
</dbReference>
<dbReference type="FunFam" id="3.40.50.300:FF:000032">
    <property type="entry name" value="Export ABC transporter ATP-binding protein"/>
    <property type="match status" value="1"/>
</dbReference>
<accession>A0A7D7PYN6</accession>
<dbReference type="GO" id="GO:0005524">
    <property type="term" value="F:ATP binding"/>
    <property type="evidence" value="ECO:0007669"/>
    <property type="project" value="UniProtKB-KW"/>
</dbReference>
<dbReference type="RefSeq" id="WP_094393468.1">
    <property type="nucleotide sequence ID" value="NZ_CP059343.1"/>
</dbReference>
<dbReference type="KEGG" id="kvr:CIB50_0001080"/>
<keyword evidence="2" id="KW-0547">Nucleotide-binding</keyword>
<keyword evidence="6" id="KW-0378">Hydrolase</keyword>
<dbReference type="Gene3D" id="3.40.50.300">
    <property type="entry name" value="P-loop containing nucleotide triphosphate hydrolases"/>
    <property type="match status" value="1"/>
</dbReference>
<dbReference type="InterPro" id="IPR027417">
    <property type="entry name" value="P-loop_NTPase"/>
</dbReference>
<dbReference type="SMART" id="SM00382">
    <property type="entry name" value="AAA"/>
    <property type="match status" value="1"/>
</dbReference>
<name>A0A7D7PYN6_KOCVA</name>
<feature type="region of interest" description="Disordered" evidence="4">
    <location>
        <begin position="252"/>
        <end position="296"/>
    </location>
</feature>
<feature type="compositionally biased region" description="Low complexity" evidence="4">
    <location>
        <begin position="258"/>
        <end position="271"/>
    </location>
</feature>
<keyword evidence="1" id="KW-0813">Transport</keyword>